<evidence type="ECO:0000313" key="3">
    <source>
        <dbReference type="Proteomes" id="UP000295075"/>
    </source>
</evidence>
<comment type="caution">
    <text evidence="2">The sequence shown here is derived from an EMBL/GenBank/DDBJ whole genome shotgun (WGS) entry which is preliminary data.</text>
</comment>
<keyword evidence="3" id="KW-1185">Reference proteome</keyword>
<feature type="compositionally biased region" description="Basic and acidic residues" evidence="1">
    <location>
        <begin position="94"/>
        <end position="109"/>
    </location>
</feature>
<proteinExistence type="predicted"/>
<evidence type="ECO:0000313" key="2">
    <source>
        <dbReference type="EMBL" id="TDC27406.1"/>
    </source>
</evidence>
<evidence type="ECO:0000256" key="1">
    <source>
        <dbReference type="SAM" id="MobiDB-lite"/>
    </source>
</evidence>
<name>A0A4R4PXW1_9ACTN</name>
<sequence>MDLTLRVGEKLFIKEGRVSVTTLDAHWLPRIRGRLIEVAANGETITYGTLKQQLGLPHPPNGLGRLLDLLSVDCERRGEPSLASLVVNSGTGEVGHDFDGEPMSERGDVYRQWRADGG</sequence>
<dbReference type="RefSeq" id="WP_132408885.1">
    <property type="nucleotide sequence ID" value="NZ_SMKA01000094.1"/>
</dbReference>
<feature type="region of interest" description="Disordered" evidence="1">
    <location>
        <begin position="90"/>
        <end position="109"/>
    </location>
</feature>
<organism evidence="2 3">
    <name type="scientific">Kribbella albertanoniae</name>
    <dbReference type="NCBI Taxonomy" id="1266829"/>
    <lineage>
        <taxon>Bacteria</taxon>
        <taxon>Bacillati</taxon>
        <taxon>Actinomycetota</taxon>
        <taxon>Actinomycetes</taxon>
        <taxon>Propionibacteriales</taxon>
        <taxon>Kribbellaceae</taxon>
        <taxon>Kribbella</taxon>
    </lineage>
</organism>
<dbReference type="AlphaFoldDB" id="A0A4R4PXW1"/>
<protein>
    <submittedName>
        <fullName evidence="2">Uncharacterized protein</fullName>
    </submittedName>
</protein>
<dbReference type="Proteomes" id="UP000295075">
    <property type="component" value="Unassembled WGS sequence"/>
</dbReference>
<gene>
    <name evidence="2" type="ORF">E1261_20760</name>
</gene>
<accession>A0A4R4PXW1</accession>
<dbReference type="OrthoDB" id="5197750at2"/>
<dbReference type="EMBL" id="SMKA01000094">
    <property type="protein sequence ID" value="TDC27406.1"/>
    <property type="molecule type" value="Genomic_DNA"/>
</dbReference>
<reference evidence="2 3" key="1">
    <citation type="submission" date="2019-03" db="EMBL/GenBank/DDBJ databases">
        <title>Draft genome sequences of novel Actinobacteria.</title>
        <authorList>
            <person name="Sahin N."/>
            <person name="Ay H."/>
            <person name="Saygin H."/>
        </authorList>
    </citation>
    <scope>NUCLEOTIDE SEQUENCE [LARGE SCALE GENOMIC DNA]</scope>
    <source>
        <strain evidence="2 3">JCM 30547</strain>
    </source>
</reference>